<dbReference type="InterPro" id="IPR000653">
    <property type="entry name" value="DegT/StrS_aminotransferase"/>
</dbReference>
<evidence type="ECO:0000256" key="5">
    <source>
        <dbReference type="RuleBase" id="RU004508"/>
    </source>
</evidence>
<comment type="similarity">
    <text evidence="2 5">Belongs to the DegT/DnrJ/EryC1 family.</text>
</comment>
<dbReference type="Pfam" id="PF01041">
    <property type="entry name" value="DegT_DnrJ_EryC1"/>
    <property type="match status" value="1"/>
</dbReference>
<dbReference type="AlphaFoldDB" id="A0A6J4IWC7"/>
<dbReference type="Gene3D" id="3.90.1150.10">
    <property type="entry name" value="Aspartate Aminotransferase, domain 1"/>
    <property type="match status" value="1"/>
</dbReference>
<dbReference type="InterPro" id="IPR015422">
    <property type="entry name" value="PyrdxlP-dep_Trfase_small"/>
</dbReference>
<keyword evidence="6" id="KW-0808">Transferase</keyword>
<evidence type="ECO:0000256" key="4">
    <source>
        <dbReference type="PIRSR" id="PIRSR000390-2"/>
    </source>
</evidence>
<evidence type="ECO:0000256" key="1">
    <source>
        <dbReference type="ARBA" id="ARBA00022898"/>
    </source>
</evidence>
<dbReference type="Gene3D" id="3.40.640.10">
    <property type="entry name" value="Type I PLP-dependent aspartate aminotransferase-like (Major domain)"/>
    <property type="match status" value="1"/>
</dbReference>
<feature type="active site" description="Proton acceptor" evidence="3">
    <location>
        <position position="200"/>
    </location>
</feature>
<dbReference type="InterPro" id="IPR015424">
    <property type="entry name" value="PyrdxlP-dep_Trfase"/>
</dbReference>
<reference evidence="6" key="1">
    <citation type="submission" date="2020-02" db="EMBL/GenBank/DDBJ databases">
        <authorList>
            <person name="Meier V. D."/>
        </authorList>
    </citation>
    <scope>NUCLEOTIDE SEQUENCE</scope>
    <source>
        <strain evidence="6">AVDCRST_MAG20</strain>
    </source>
</reference>
<keyword evidence="6" id="KW-0032">Aminotransferase</keyword>
<evidence type="ECO:0000256" key="2">
    <source>
        <dbReference type="ARBA" id="ARBA00037999"/>
    </source>
</evidence>
<dbReference type="InterPro" id="IPR015421">
    <property type="entry name" value="PyrdxlP-dep_Trfase_major"/>
</dbReference>
<evidence type="ECO:0000256" key="3">
    <source>
        <dbReference type="PIRSR" id="PIRSR000390-1"/>
    </source>
</evidence>
<sequence>MTRTLRDLALFGGAPLATTPLHVGAPNIGDRQRLHELLDDALDRRWLTNDGPFVQAFERRVADLVEVEHCVATSSATTGLMLLAACLGLRGEVVLPALTFVATPHAMRWQGLSPVFADVDRATLTLSPASAAAACSSETSAVLGVHLWGTPCDVDGLTRLTAERSCALVFDAAHALGSIAGGRPVGSSGEAEVFSFHATKLCNAFEGGAVATNDARLAAALAEARNFGFAGEDEISGLGINAKMSEVSAAMGLVSLDALDHFVHAHRTNHEHYRVGLAGGRGVTLRDPDSRATPTRPYVVIEVEDEAGLSRDELLAVLRAENVLARRYFFPGCHRVPPYRDDPRSSPVPLPVTEQVLDRVLVLPTGTATSTPAIDRICEVVRCALEHPDEVRAQLATVAR</sequence>
<gene>
    <name evidence="6" type="ORF">AVDCRST_MAG20-2703</name>
</gene>
<dbReference type="PANTHER" id="PTHR30244">
    <property type="entry name" value="TRANSAMINASE"/>
    <property type="match status" value="1"/>
</dbReference>
<dbReference type="SUPFAM" id="SSF53383">
    <property type="entry name" value="PLP-dependent transferases"/>
    <property type="match status" value="1"/>
</dbReference>
<proteinExistence type="inferred from homology"/>
<keyword evidence="1 4" id="KW-0663">Pyridoxal phosphate</keyword>
<protein>
    <submittedName>
        <fullName evidence="6">Aminotransferase, DegT/DnrJ/EryC1/StrS family</fullName>
    </submittedName>
</protein>
<dbReference type="PIRSF" id="PIRSF000390">
    <property type="entry name" value="PLP_StrS"/>
    <property type="match status" value="1"/>
</dbReference>
<dbReference type="PANTHER" id="PTHR30244:SF9">
    <property type="entry name" value="PROTEIN RV3402C"/>
    <property type="match status" value="1"/>
</dbReference>
<feature type="modified residue" description="N6-(pyridoxal phosphate)lysine" evidence="4">
    <location>
        <position position="200"/>
    </location>
</feature>
<dbReference type="GO" id="GO:0008483">
    <property type="term" value="F:transaminase activity"/>
    <property type="evidence" value="ECO:0007669"/>
    <property type="project" value="UniProtKB-KW"/>
</dbReference>
<name>A0A6J4IWC7_9ACTN</name>
<dbReference type="GO" id="GO:0000271">
    <property type="term" value="P:polysaccharide biosynthetic process"/>
    <property type="evidence" value="ECO:0007669"/>
    <property type="project" value="TreeGrafter"/>
</dbReference>
<dbReference type="EMBL" id="CADCSY010000127">
    <property type="protein sequence ID" value="CAA9260826.1"/>
    <property type="molecule type" value="Genomic_DNA"/>
</dbReference>
<accession>A0A6J4IWC7</accession>
<evidence type="ECO:0000313" key="6">
    <source>
        <dbReference type="EMBL" id="CAA9260826.1"/>
    </source>
</evidence>
<dbReference type="GO" id="GO:0030170">
    <property type="term" value="F:pyridoxal phosphate binding"/>
    <property type="evidence" value="ECO:0007669"/>
    <property type="project" value="TreeGrafter"/>
</dbReference>
<organism evidence="6">
    <name type="scientific">uncultured Acidimicrobiales bacterium</name>
    <dbReference type="NCBI Taxonomy" id="310071"/>
    <lineage>
        <taxon>Bacteria</taxon>
        <taxon>Bacillati</taxon>
        <taxon>Actinomycetota</taxon>
        <taxon>Acidimicrobiia</taxon>
        <taxon>Acidimicrobiales</taxon>
        <taxon>environmental samples</taxon>
    </lineage>
</organism>